<keyword evidence="8 11" id="KW-0472">Membrane</keyword>
<keyword evidence="6" id="KW-0735">Signal-anchor</keyword>
<evidence type="ECO:0000313" key="13">
    <source>
        <dbReference type="Proteomes" id="UP001195483"/>
    </source>
</evidence>
<evidence type="ECO:0000256" key="6">
    <source>
        <dbReference type="ARBA" id="ARBA00022968"/>
    </source>
</evidence>
<dbReference type="Pfam" id="PF02485">
    <property type="entry name" value="Branch"/>
    <property type="match status" value="1"/>
</dbReference>
<evidence type="ECO:0000256" key="11">
    <source>
        <dbReference type="SAM" id="Phobius"/>
    </source>
</evidence>
<accession>A0AAE0WCE4</accession>
<dbReference type="AlphaFoldDB" id="A0AAE0WCE4"/>
<comment type="subcellular location">
    <subcellularLocation>
        <location evidence="1">Membrane</location>
        <topology evidence="1">Single-pass type II membrane protein</topology>
    </subcellularLocation>
</comment>
<feature type="transmembrane region" description="Helical" evidence="11">
    <location>
        <begin position="38"/>
        <end position="54"/>
    </location>
</feature>
<dbReference type="InterPro" id="IPR003406">
    <property type="entry name" value="Glyco_trans_14"/>
</dbReference>
<evidence type="ECO:0000256" key="7">
    <source>
        <dbReference type="ARBA" id="ARBA00022989"/>
    </source>
</evidence>
<comment type="caution">
    <text evidence="12">The sequence shown here is derived from an EMBL/GenBank/DDBJ whole genome shotgun (WGS) entry which is preliminary data.</text>
</comment>
<reference evidence="12" key="2">
    <citation type="journal article" date="2021" name="Genome Biol. Evol.">
        <title>Developing a high-quality reference genome for a parasitic bivalve with doubly uniparental inheritance (Bivalvia: Unionida).</title>
        <authorList>
            <person name="Smith C.H."/>
        </authorList>
    </citation>
    <scope>NUCLEOTIDE SEQUENCE</scope>
    <source>
        <strain evidence="12">CHS0354</strain>
        <tissue evidence="12">Mantle</tissue>
    </source>
</reference>
<keyword evidence="4" id="KW-0808">Transferase</keyword>
<keyword evidence="7 11" id="KW-1133">Transmembrane helix</keyword>
<proteinExistence type="inferred from homology"/>
<dbReference type="GO" id="GO:0016020">
    <property type="term" value="C:membrane"/>
    <property type="evidence" value="ECO:0007669"/>
    <property type="project" value="UniProtKB-SubCell"/>
</dbReference>
<organism evidence="12 13">
    <name type="scientific">Potamilus streckersoni</name>
    <dbReference type="NCBI Taxonomy" id="2493646"/>
    <lineage>
        <taxon>Eukaryota</taxon>
        <taxon>Metazoa</taxon>
        <taxon>Spiralia</taxon>
        <taxon>Lophotrochozoa</taxon>
        <taxon>Mollusca</taxon>
        <taxon>Bivalvia</taxon>
        <taxon>Autobranchia</taxon>
        <taxon>Heteroconchia</taxon>
        <taxon>Palaeoheterodonta</taxon>
        <taxon>Unionida</taxon>
        <taxon>Unionoidea</taxon>
        <taxon>Unionidae</taxon>
        <taxon>Ambleminae</taxon>
        <taxon>Lampsilini</taxon>
        <taxon>Potamilus</taxon>
    </lineage>
</organism>
<comment type="similarity">
    <text evidence="10">Belongs to the glycosyltransferase 14 family.</text>
</comment>
<comment type="pathway">
    <text evidence="2">Protein modification; protein glycosylation.</text>
</comment>
<reference evidence="12" key="1">
    <citation type="journal article" date="2021" name="Genome Biol. Evol.">
        <title>A High-Quality Reference Genome for a Parasitic Bivalve with Doubly Uniparental Inheritance (Bivalvia: Unionida).</title>
        <authorList>
            <person name="Smith C.H."/>
        </authorList>
    </citation>
    <scope>NUCLEOTIDE SEQUENCE</scope>
    <source>
        <strain evidence="12">CHS0354</strain>
    </source>
</reference>
<evidence type="ECO:0000256" key="3">
    <source>
        <dbReference type="ARBA" id="ARBA00022676"/>
    </source>
</evidence>
<sequence length="477" mass="55867">MVFSYNTSVRNGFMLWIYKGDWQFNPLPIMLKYVRRKVAILTVFIILCFVWMQVSHKSSCDGDCKKLSIIQNALFPFSYNITQKVIETHTGKVLTRKHTRLVTAVDCKHIIEGQKEEIANAKIWMTKHPKNSIPDAEYLNLTSDCNAYKRERGFLDFIVTEEEEKYPIAYSILVYQEVEQLERLLWAIYRPQNIYCIHVDLSSPKAVHNAVNAITGCFDNVFVVSKKETVIYEGFSRLQADINCMADLFQKNRKWKYFINLPSQQYPIKTNQEIVKILQIYNGANDIEGMTGNRMLPNRFKYVHKYVPQDRGKAKIYRTNVTKSVPPHNITIVKGSAYGIFSRNFVRFVIYDEKARDLLEWCKEVLSPDEYYWAMLNHNPHLGAPGSYKGPPDKKRWLAVFAKWGERCQGKYVRGVCVFGVGDLHELVAREELFVNKFHLTYQPLALDCLEEWLYNRTFNSEIVDLDFYRNLPFILR</sequence>
<evidence type="ECO:0000256" key="5">
    <source>
        <dbReference type="ARBA" id="ARBA00022692"/>
    </source>
</evidence>
<evidence type="ECO:0000256" key="4">
    <source>
        <dbReference type="ARBA" id="ARBA00022679"/>
    </source>
</evidence>
<protein>
    <recommendedName>
        <fullName evidence="14">Beta-1,3-galactosyl-O-glycosyl-glycoprotein beta-1,6-N-acetylglucosaminyltransferase</fullName>
    </recommendedName>
</protein>
<keyword evidence="3" id="KW-0328">Glycosyltransferase</keyword>
<name>A0AAE0WCE4_9BIVA</name>
<evidence type="ECO:0000256" key="1">
    <source>
        <dbReference type="ARBA" id="ARBA00004606"/>
    </source>
</evidence>
<evidence type="ECO:0000256" key="9">
    <source>
        <dbReference type="ARBA" id="ARBA00023180"/>
    </source>
</evidence>
<dbReference type="Proteomes" id="UP001195483">
    <property type="component" value="Unassembled WGS sequence"/>
</dbReference>
<keyword evidence="5 11" id="KW-0812">Transmembrane</keyword>
<dbReference type="PANTHER" id="PTHR19297">
    <property type="entry name" value="GLYCOSYLTRANSFERASE 14 FAMILY MEMBER"/>
    <property type="match status" value="1"/>
</dbReference>
<dbReference type="GO" id="GO:0008375">
    <property type="term" value="F:acetylglucosaminyltransferase activity"/>
    <property type="evidence" value="ECO:0007669"/>
    <property type="project" value="TreeGrafter"/>
</dbReference>
<dbReference type="EMBL" id="JAEAOA010002295">
    <property type="protein sequence ID" value="KAK3608205.1"/>
    <property type="molecule type" value="Genomic_DNA"/>
</dbReference>
<evidence type="ECO:0008006" key="14">
    <source>
        <dbReference type="Google" id="ProtNLM"/>
    </source>
</evidence>
<keyword evidence="13" id="KW-1185">Reference proteome</keyword>
<keyword evidence="9" id="KW-0325">Glycoprotein</keyword>
<evidence type="ECO:0000256" key="10">
    <source>
        <dbReference type="ARBA" id="ARBA00038150"/>
    </source>
</evidence>
<gene>
    <name evidence="12" type="ORF">CHS0354_039222</name>
</gene>
<evidence type="ECO:0000256" key="8">
    <source>
        <dbReference type="ARBA" id="ARBA00023136"/>
    </source>
</evidence>
<dbReference type="PANTHER" id="PTHR19297:SF181">
    <property type="entry name" value="PROTEIN XYLOSYLTRANSFERASE"/>
    <property type="match status" value="1"/>
</dbReference>
<reference evidence="12" key="3">
    <citation type="submission" date="2023-05" db="EMBL/GenBank/DDBJ databases">
        <authorList>
            <person name="Smith C.H."/>
        </authorList>
    </citation>
    <scope>NUCLEOTIDE SEQUENCE</scope>
    <source>
        <strain evidence="12">CHS0354</strain>
        <tissue evidence="12">Mantle</tissue>
    </source>
</reference>
<evidence type="ECO:0000256" key="2">
    <source>
        <dbReference type="ARBA" id="ARBA00004922"/>
    </source>
</evidence>
<evidence type="ECO:0000313" key="12">
    <source>
        <dbReference type="EMBL" id="KAK3608205.1"/>
    </source>
</evidence>